<evidence type="ECO:0008006" key="9">
    <source>
        <dbReference type="Google" id="ProtNLM"/>
    </source>
</evidence>
<feature type="transmembrane region" description="Helical" evidence="6">
    <location>
        <begin position="88"/>
        <end position="109"/>
    </location>
</feature>
<dbReference type="EMBL" id="AGWN01000001">
    <property type="protein sequence ID" value="EPD30832.1"/>
    <property type="molecule type" value="Genomic_DNA"/>
</dbReference>
<keyword evidence="5 6" id="KW-0472">Membrane</keyword>
<keyword evidence="3 6" id="KW-0812">Transmembrane</keyword>
<keyword evidence="8" id="KW-1185">Reference proteome</keyword>
<comment type="caution">
    <text evidence="7">The sequence shown here is derived from an EMBL/GenBank/DDBJ whole genome shotgun (WGS) entry which is preliminary data.</text>
</comment>
<evidence type="ECO:0000256" key="4">
    <source>
        <dbReference type="ARBA" id="ARBA00022989"/>
    </source>
</evidence>
<accession>A0A9W5VWC4</accession>
<organism evidence="7 8">
    <name type="scientific">Gleimia europaea ACS-120-V-Col10b</name>
    <dbReference type="NCBI Taxonomy" id="883069"/>
    <lineage>
        <taxon>Bacteria</taxon>
        <taxon>Bacillati</taxon>
        <taxon>Actinomycetota</taxon>
        <taxon>Actinomycetes</taxon>
        <taxon>Actinomycetales</taxon>
        <taxon>Actinomycetaceae</taxon>
        <taxon>Gleimia</taxon>
    </lineage>
</organism>
<feature type="transmembrane region" description="Helical" evidence="6">
    <location>
        <begin position="129"/>
        <end position="147"/>
    </location>
</feature>
<keyword evidence="4 6" id="KW-1133">Transmembrane helix</keyword>
<sequence>MFDRISTHVKSVAASSPFLRHVLTLVTGTALAQMVVFFMMMIITRLYGRETIGELGTFNSIVAIAVAIAAGRYDMALMLEKDDRDAKVVAMLALRLIAINSLVITVLAFPLRDAVANLYSESVANWMPLAGLTTFFMAGATLFQYWYNRKTDYKTIAKNRVVQQVGTSSGQVIFGWAGVHTLPGLVGGQIVGQAYAFFNLGIRAKDLRTLDIAGARPMHKLARKHWKMPVLNGPNVLIDAVRINGINLLIGRVSIGDFGEYNIANQVVNVPVMLINSAVSQVFFQKLSTIEPGQMLREVKNVIKRAIVIGVVPFALLWLVAPWLLPILFGADFSQSGYFARALIPWMAMLLITSPISTMFVVTGTQHWLLIFSILYTIGPLTWLLVSDLDLLGTIYVMGLIMAAFLVAMTIMSLFAARRFDRRALTATDSL</sequence>
<name>A0A9W5VWC4_9ACTO</name>
<evidence type="ECO:0000313" key="7">
    <source>
        <dbReference type="EMBL" id="EPD30832.1"/>
    </source>
</evidence>
<keyword evidence="2" id="KW-1003">Cell membrane</keyword>
<evidence type="ECO:0000256" key="2">
    <source>
        <dbReference type="ARBA" id="ARBA00022475"/>
    </source>
</evidence>
<feature type="transmembrane region" description="Helical" evidence="6">
    <location>
        <begin position="306"/>
        <end position="331"/>
    </location>
</feature>
<dbReference type="PANTHER" id="PTHR30250">
    <property type="entry name" value="PST FAMILY PREDICTED COLANIC ACID TRANSPORTER"/>
    <property type="match status" value="1"/>
</dbReference>
<evidence type="ECO:0000256" key="5">
    <source>
        <dbReference type="ARBA" id="ARBA00023136"/>
    </source>
</evidence>
<comment type="subcellular location">
    <subcellularLocation>
        <location evidence="1">Cell membrane</location>
        <topology evidence="1">Multi-pass membrane protein</topology>
    </subcellularLocation>
</comment>
<proteinExistence type="predicted"/>
<dbReference type="Pfam" id="PF13440">
    <property type="entry name" value="Polysacc_synt_3"/>
    <property type="match status" value="1"/>
</dbReference>
<dbReference type="RefSeq" id="WP_016443944.1">
    <property type="nucleotide sequence ID" value="NZ_KE150266.1"/>
</dbReference>
<gene>
    <name evidence="7" type="ORF">HMPREF9238_00587</name>
</gene>
<dbReference type="InterPro" id="IPR050833">
    <property type="entry name" value="Poly_Biosynth_Transport"/>
</dbReference>
<dbReference type="GO" id="GO:0005886">
    <property type="term" value="C:plasma membrane"/>
    <property type="evidence" value="ECO:0007669"/>
    <property type="project" value="UniProtKB-SubCell"/>
</dbReference>
<feature type="transmembrane region" description="Helical" evidence="6">
    <location>
        <begin position="343"/>
        <end position="362"/>
    </location>
</feature>
<evidence type="ECO:0000313" key="8">
    <source>
        <dbReference type="Proteomes" id="UP000014387"/>
    </source>
</evidence>
<evidence type="ECO:0000256" key="6">
    <source>
        <dbReference type="SAM" id="Phobius"/>
    </source>
</evidence>
<feature type="transmembrane region" description="Helical" evidence="6">
    <location>
        <begin position="21"/>
        <end position="43"/>
    </location>
</feature>
<feature type="transmembrane region" description="Helical" evidence="6">
    <location>
        <begin position="369"/>
        <end position="386"/>
    </location>
</feature>
<dbReference type="Proteomes" id="UP000014387">
    <property type="component" value="Unassembled WGS sequence"/>
</dbReference>
<evidence type="ECO:0000256" key="3">
    <source>
        <dbReference type="ARBA" id="ARBA00022692"/>
    </source>
</evidence>
<feature type="transmembrane region" description="Helical" evidence="6">
    <location>
        <begin position="55"/>
        <end position="76"/>
    </location>
</feature>
<reference evidence="7 8" key="1">
    <citation type="submission" date="2013-05" db="EMBL/GenBank/DDBJ databases">
        <title>The Genome Sequence of Actinomyces europaeus ACS-120-V-COL10B.</title>
        <authorList>
            <consortium name="The Broad Institute Genomics Platform"/>
            <person name="Earl A."/>
            <person name="Ward D."/>
            <person name="Feldgarden M."/>
            <person name="Gevers D."/>
            <person name="Saerens B."/>
            <person name="Vaneechoutte M."/>
            <person name="Walker B."/>
            <person name="Young S."/>
            <person name="Zeng Q."/>
            <person name="Gargeya S."/>
            <person name="Fitzgerald M."/>
            <person name="Haas B."/>
            <person name="Abouelleil A."/>
            <person name="Allen A.W."/>
            <person name="Alvarado L."/>
            <person name="Arachchi H.M."/>
            <person name="Berlin A.M."/>
            <person name="Chapman S.B."/>
            <person name="Gainer-Dewar J."/>
            <person name="Goldberg J."/>
            <person name="Griggs A."/>
            <person name="Gujja S."/>
            <person name="Hansen M."/>
            <person name="Howarth C."/>
            <person name="Imamovic A."/>
            <person name="Ireland A."/>
            <person name="Larimer J."/>
            <person name="McCowan C."/>
            <person name="Murphy C."/>
            <person name="Pearson M."/>
            <person name="Poon T.W."/>
            <person name="Priest M."/>
            <person name="Roberts A."/>
            <person name="Saif S."/>
            <person name="Shea T."/>
            <person name="Sisk P."/>
            <person name="Sykes S."/>
            <person name="Wortman J."/>
            <person name="Nusbaum C."/>
            <person name="Birren B."/>
        </authorList>
    </citation>
    <scope>NUCLEOTIDE SEQUENCE [LARGE SCALE GENOMIC DNA]</scope>
    <source>
        <strain evidence="7 8">ACS-120-V-Col10b</strain>
    </source>
</reference>
<evidence type="ECO:0000256" key="1">
    <source>
        <dbReference type="ARBA" id="ARBA00004651"/>
    </source>
</evidence>
<dbReference type="AlphaFoldDB" id="A0A9W5VWC4"/>
<dbReference type="PANTHER" id="PTHR30250:SF28">
    <property type="entry name" value="POLYSACCHARIDE BIOSYNTHESIS PROTEIN"/>
    <property type="match status" value="1"/>
</dbReference>
<protein>
    <recommendedName>
        <fullName evidence="9">RfbX</fullName>
    </recommendedName>
</protein>
<feature type="transmembrane region" description="Helical" evidence="6">
    <location>
        <begin position="392"/>
        <end position="417"/>
    </location>
</feature>